<keyword evidence="3" id="KW-1185">Reference proteome</keyword>
<accession>A0AAX4PA76</accession>
<protein>
    <submittedName>
        <fullName evidence="2">Uncharacterized protein</fullName>
    </submittedName>
</protein>
<evidence type="ECO:0000313" key="3">
    <source>
        <dbReference type="Proteomes" id="UP001472866"/>
    </source>
</evidence>
<proteinExistence type="predicted"/>
<feature type="compositionally biased region" description="Polar residues" evidence="1">
    <location>
        <begin position="86"/>
        <end position="95"/>
    </location>
</feature>
<feature type="compositionally biased region" description="Basic and acidic residues" evidence="1">
    <location>
        <begin position="64"/>
        <end position="76"/>
    </location>
</feature>
<evidence type="ECO:0000313" key="2">
    <source>
        <dbReference type="EMBL" id="WZN62865.1"/>
    </source>
</evidence>
<feature type="region of interest" description="Disordered" evidence="1">
    <location>
        <begin position="58"/>
        <end position="95"/>
    </location>
</feature>
<reference evidence="2 3" key="1">
    <citation type="submission" date="2024-03" db="EMBL/GenBank/DDBJ databases">
        <title>Complete genome sequence of the green alga Chloropicon roscoffensis RCC1871.</title>
        <authorList>
            <person name="Lemieux C."/>
            <person name="Pombert J.-F."/>
            <person name="Otis C."/>
            <person name="Turmel M."/>
        </authorList>
    </citation>
    <scope>NUCLEOTIDE SEQUENCE [LARGE SCALE GENOMIC DNA]</scope>
    <source>
        <strain evidence="2 3">RCC1871</strain>
    </source>
</reference>
<dbReference type="Proteomes" id="UP001472866">
    <property type="component" value="Chromosome 06"/>
</dbReference>
<dbReference type="AlphaFoldDB" id="A0AAX4PA76"/>
<name>A0AAX4PA76_9CHLO</name>
<evidence type="ECO:0000256" key="1">
    <source>
        <dbReference type="SAM" id="MobiDB-lite"/>
    </source>
</evidence>
<organism evidence="2 3">
    <name type="scientific">Chloropicon roscoffensis</name>
    <dbReference type="NCBI Taxonomy" id="1461544"/>
    <lineage>
        <taxon>Eukaryota</taxon>
        <taxon>Viridiplantae</taxon>
        <taxon>Chlorophyta</taxon>
        <taxon>Chloropicophyceae</taxon>
        <taxon>Chloropicales</taxon>
        <taxon>Chloropicaceae</taxon>
        <taxon>Chloropicon</taxon>
    </lineage>
</organism>
<dbReference type="EMBL" id="CP151506">
    <property type="protein sequence ID" value="WZN62865.1"/>
    <property type="molecule type" value="Genomic_DNA"/>
</dbReference>
<feature type="region of interest" description="Disordered" evidence="1">
    <location>
        <begin position="1"/>
        <end position="35"/>
    </location>
</feature>
<sequence>MVYNIYTKGPRSPAGKARSAEVAKRGSKRSSENNGLGHIFTFAVNMVVYEIAKRLARGGSNDPKQADLKERQEESRSYSGMKKVESFTNVHQLNT</sequence>
<gene>
    <name evidence="2" type="ORF">HKI87_06g44100</name>
</gene>